<organism evidence="3 4">
    <name type="scientific">Nitrospirillum viridazoti CBAmc</name>
    <dbReference type="NCBI Taxonomy" id="1441467"/>
    <lineage>
        <taxon>Bacteria</taxon>
        <taxon>Pseudomonadati</taxon>
        <taxon>Pseudomonadota</taxon>
        <taxon>Alphaproteobacteria</taxon>
        <taxon>Rhodospirillales</taxon>
        <taxon>Azospirillaceae</taxon>
        <taxon>Nitrospirillum</taxon>
        <taxon>Nitrospirillum viridazoti</taxon>
    </lineage>
</organism>
<dbReference type="EMBL" id="CP022110">
    <property type="protein sequence ID" value="ASG20252.1"/>
    <property type="molecule type" value="Genomic_DNA"/>
</dbReference>
<name>A0A248JND9_9PROT</name>
<dbReference type="PANTHER" id="PTHR43569">
    <property type="entry name" value="AMIDOHYDROLASE"/>
    <property type="match status" value="1"/>
</dbReference>
<dbReference type="InterPro" id="IPR006680">
    <property type="entry name" value="Amidohydro-rel"/>
</dbReference>
<dbReference type="InterPro" id="IPR052350">
    <property type="entry name" value="Metallo-dep_Lactonases"/>
</dbReference>
<dbReference type="KEGG" id="nao:Y958_05030"/>
<evidence type="ECO:0000259" key="2">
    <source>
        <dbReference type="Pfam" id="PF04909"/>
    </source>
</evidence>
<keyword evidence="4" id="KW-1185">Reference proteome</keyword>
<sequence>MNEYGRNTRTMADALILVDPHMHLWDLAHIRYPWLTPPLGDGGVNGDVTPIAHDQGVDDYLAAAGELPEGWTLGKSVHIDAGAHPDDALKESAWLQGLADRTGFPHGIVGYAALEAPDAERVLAAHAQSRNIRGIRQILNWHPDPAKTYTPRDLLPDAAWQAGFGLLAKYGLSFDLQIYPGQMAAAADLAARHPGTTLILNHTGMPVDKDADGLALWRAGMAALARHPNVQVKISGLGMLDRAWTPDSIRPFILHTIELFGVERCMVASNFPVDGLGGRFGAYFQAYDHITRDFSRDERAALFGGTATRVYRLN</sequence>
<dbReference type="GO" id="GO:0016787">
    <property type="term" value="F:hydrolase activity"/>
    <property type="evidence" value="ECO:0007669"/>
    <property type="project" value="UniProtKB-KW"/>
</dbReference>
<dbReference type="Pfam" id="PF04909">
    <property type="entry name" value="Amidohydro_2"/>
    <property type="match status" value="1"/>
</dbReference>
<proteinExistence type="inferred from homology"/>
<evidence type="ECO:0000313" key="3">
    <source>
        <dbReference type="EMBL" id="ASG20252.1"/>
    </source>
</evidence>
<feature type="domain" description="Amidohydrolase-related" evidence="2">
    <location>
        <begin position="18"/>
        <end position="313"/>
    </location>
</feature>
<evidence type="ECO:0000313" key="4">
    <source>
        <dbReference type="Proteomes" id="UP000197153"/>
    </source>
</evidence>
<reference evidence="3 4" key="1">
    <citation type="submission" date="2017-06" db="EMBL/GenBank/DDBJ databases">
        <title>Complete genome sequence of Nitrospirillum amazonense strain CBAmC, an endophytic nitrogen-fixing and plant growth-promoting bacterium, isolated from sugarcane.</title>
        <authorList>
            <person name="Schwab S."/>
            <person name="dos Santos Teixeira K.R."/>
            <person name="Simoes Araujo J.L."/>
            <person name="Soares Vidal M."/>
            <person name="Borges de Freitas H.R."/>
            <person name="Rivello Crivelaro A.L."/>
            <person name="Bueno de Camargo Nunes A."/>
            <person name="dos Santos C.M."/>
            <person name="Palmeira da Silva Rosa D."/>
            <person name="da Silva Padilha D."/>
            <person name="da Silva E."/>
            <person name="Araujo Terra L."/>
            <person name="Soares Mendes V."/>
            <person name="Farinelli L."/>
            <person name="Magalhaes Cruz L."/>
            <person name="Baldani J.I."/>
        </authorList>
    </citation>
    <scope>NUCLEOTIDE SEQUENCE [LARGE SCALE GENOMIC DNA]</scope>
    <source>
        <strain evidence="3 4">CBAmC</strain>
    </source>
</reference>
<dbReference type="SUPFAM" id="SSF51556">
    <property type="entry name" value="Metallo-dependent hydrolases"/>
    <property type="match status" value="1"/>
</dbReference>
<gene>
    <name evidence="3" type="ORF">Y958_05030</name>
</gene>
<protein>
    <submittedName>
        <fullName evidence="3">Amidohydrolase</fullName>
    </submittedName>
</protein>
<dbReference type="AlphaFoldDB" id="A0A248JND9"/>
<dbReference type="PANTHER" id="PTHR43569:SF1">
    <property type="entry name" value="BLL3371 PROTEIN"/>
    <property type="match status" value="1"/>
</dbReference>
<evidence type="ECO:0000256" key="1">
    <source>
        <dbReference type="ARBA" id="ARBA00038310"/>
    </source>
</evidence>
<dbReference type="Proteomes" id="UP000197153">
    <property type="component" value="Chromosome 1"/>
</dbReference>
<keyword evidence="3" id="KW-0378">Hydrolase</keyword>
<dbReference type="InterPro" id="IPR032466">
    <property type="entry name" value="Metal_Hydrolase"/>
</dbReference>
<comment type="similarity">
    <text evidence="1">Belongs to the metallo-dependent hydrolases superfamily.</text>
</comment>
<accession>A0A248JND9</accession>
<dbReference type="Gene3D" id="3.20.20.140">
    <property type="entry name" value="Metal-dependent hydrolases"/>
    <property type="match status" value="1"/>
</dbReference>